<comment type="caution">
    <text evidence="5">The sequence shown here is derived from an EMBL/GenBank/DDBJ whole genome shotgun (WGS) entry which is preliminary data.</text>
</comment>
<keyword evidence="2" id="KW-0328">Glycosyltransferase</keyword>
<feature type="domain" description="Nucleotide-diphospho-sugar transferase" evidence="4">
    <location>
        <begin position="125"/>
        <end position="322"/>
    </location>
</feature>
<feature type="region of interest" description="Disordered" evidence="3">
    <location>
        <begin position="1"/>
        <end position="20"/>
    </location>
</feature>
<evidence type="ECO:0000259" key="4">
    <source>
        <dbReference type="Pfam" id="PF03407"/>
    </source>
</evidence>
<feature type="transmembrane region" description="Helical" evidence="2">
    <location>
        <begin position="30"/>
        <end position="56"/>
    </location>
</feature>
<keyword evidence="2" id="KW-0812">Transmembrane</keyword>
<dbReference type="InterPro" id="IPR044821">
    <property type="entry name" value="At1g28695/At4g15970-like"/>
</dbReference>
<name>A0A834LU13_RHOSS</name>
<dbReference type="SUPFAM" id="SSF53448">
    <property type="entry name" value="Nucleotide-diphospho-sugar transferases"/>
    <property type="match status" value="1"/>
</dbReference>
<keyword evidence="2" id="KW-0333">Golgi apparatus</keyword>
<dbReference type="EMBL" id="WJXA01000003">
    <property type="protein sequence ID" value="KAF7148139.1"/>
    <property type="molecule type" value="Genomic_DNA"/>
</dbReference>
<evidence type="ECO:0000256" key="1">
    <source>
        <dbReference type="ARBA" id="ARBA00007033"/>
    </source>
</evidence>
<dbReference type="PANTHER" id="PTHR46038">
    <property type="entry name" value="EXPRESSED PROTEIN-RELATED"/>
    <property type="match status" value="1"/>
</dbReference>
<proteinExistence type="inferred from homology"/>
<evidence type="ECO:0000256" key="2">
    <source>
        <dbReference type="RuleBase" id="RU363055"/>
    </source>
</evidence>
<keyword evidence="2" id="KW-0808">Transferase</keyword>
<dbReference type="Pfam" id="PF03407">
    <property type="entry name" value="Nucleotid_trans"/>
    <property type="match status" value="2"/>
</dbReference>
<dbReference type="GO" id="GO:0000139">
    <property type="term" value="C:Golgi membrane"/>
    <property type="evidence" value="ECO:0007669"/>
    <property type="project" value="UniProtKB-SubCell"/>
</dbReference>
<dbReference type="InterPro" id="IPR029044">
    <property type="entry name" value="Nucleotide-diphossugar_trans"/>
</dbReference>
<gene>
    <name evidence="5" type="ORF">RHSIM_Rhsim03G0156700</name>
</gene>
<sequence>MKRSSSSVELPPSPQSNQTTNTLRNRAFDFAILSLLFLGFLFMFIATPSSTLMPLLSSPSSQCNSSTMHKMALYQDELDEVLAETSTENKTVIIAVVNKAYVEGDKSMLDLFLDGFWHGDGTQGLVNHILIVATDPVSYNRCKFLRLHCYKLEVEGINFVEEKIYGNEDYYKMMWRRTQFLGDVLKRGYNFIFTDTDILWLRNPFSILSPNETFDFQIACDGYEGNNLCYVNNGFTFVRSNNKTITLYDTWYAKRNDDVRQTEQDVVRLLIENGFFKELGLNYRLLDTLYFSGFCENSRDIGFVVTVHANCCLGISAKLADLTTVIHDWERAKKLSANETSRFKWLETDGYDFAEEKKKFMSEDYVYGNLIFLRHIHENIHYDVFKGNEEREAKEEFEMIVQRDELDTVLAETSTENKTVIITMVNKAYVEGDKSMLDLFMDSFWLGDGTWGLIDHLLIVAADQVSYGRCKFLRLHCYKLETDGENFAGEKVYMTEDFIKMMWRRTLFLGDVLKRGYNFIFTDTDVLWFRNPFSILSPNETIDFQISVDIFNGSEPNFINTGFYMIRSNNKTIALFDHWYAKKEVSFWTKEQDVLKALMRNGLFRDLALNVRFLDTLYFSGFCENSRNVGVVVTVHANCCRTIRAKMADLTIVIHDWRKAKGLFANETSTFRWSEHLACVHSWDN</sequence>
<dbReference type="GO" id="GO:0071555">
    <property type="term" value="P:cell wall organization"/>
    <property type="evidence" value="ECO:0007669"/>
    <property type="project" value="UniProtKB-KW"/>
</dbReference>
<comment type="subcellular location">
    <subcellularLocation>
        <location evidence="2">Golgi apparatus membrane</location>
        <topology evidence="2">Single-pass type II membrane protein</topology>
    </subcellularLocation>
</comment>
<dbReference type="InterPro" id="IPR005069">
    <property type="entry name" value="Nucl-diP-sugar_transferase"/>
</dbReference>
<keyword evidence="2" id="KW-0735">Signal-anchor</keyword>
<dbReference type="AlphaFoldDB" id="A0A834LU13"/>
<keyword evidence="2" id="KW-0961">Cell wall biogenesis/degradation</keyword>
<protein>
    <recommendedName>
        <fullName evidence="2">Glycosyltransferase</fullName>
        <ecNumber evidence="2">2.4.2.-</ecNumber>
    </recommendedName>
</protein>
<accession>A0A834LU13</accession>
<keyword evidence="2" id="KW-0472">Membrane</keyword>
<organism evidence="5 6">
    <name type="scientific">Rhododendron simsii</name>
    <name type="common">Sims's rhododendron</name>
    <dbReference type="NCBI Taxonomy" id="118357"/>
    <lineage>
        <taxon>Eukaryota</taxon>
        <taxon>Viridiplantae</taxon>
        <taxon>Streptophyta</taxon>
        <taxon>Embryophyta</taxon>
        <taxon>Tracheophyta</taxon>
        <taxon>Spermatophyta</taxon>
        <taxon>Magnoliopsida</taxon>
        <taxon>eudicotyledons</taxon>
        <taxon>Gunneridae</taxon>
        <taxon>Pentapetalae</taxon>
        <taxon>asterids</taxon>
        <taxon>Ericales</taxon>
        <taxon>Ericaceae</taxon>
        <taxon>Ericoideae</taxon>
        <taxon>Rhodoreae</taxon>
        <taxon>Rhododendron</taxon>
    </lineage>
</organism>
<keyword evidence="2" id="KW-1133">Transmembrane helix</keyword>
<evidence type="ECO:0000313" key="6">
    <source>
        <dbReference type="Proteomes" id="UP000626092"/>
    </source>
</evidence>
<dbReference type="PANTHER" id="PTHR46038:SF29">
    <property type="entry name" value="NUCLEOTIDE-DIPHOSPHO-SUGAR TRANSFERASE DOMAIN-CONTAINING PROTEIN"/>
    <property type="match status" value="1"/>
</dbReference>
<dbReference type="Proteomes" id="UP000626092">
    <property type="component" value="Unassembled WGS sequence"/>
</dbReference>
<dbReference type="GO" id="GO:0016757">
    <property type="term" value="F:glycosyltransferase activity"/>
    <property type="evidence" value="ECO:0007669"/>
    <property type="project" value="UniProtKB-KW"/>
</dbReference>
<reference evidence="5" key="1">
    <citation type="submission" date="2019-11" db="EMBL/GenBank/DDBJ databases">
        <authorList>
            <person name="Liu Y."/>
            <person name="Hou J."/>
            <person name="Li T.-Q."/>
            <person name="Guan C.-H."/>
            <person name="Wu X."/>
            <person name="Wu H.-Z."/>
            <person name="Ling F."/>
            <person name="Zhang R."/>
            <person name="Shi X.-G."/>
            <person name="Ren J.-P."/>
            <person name="Chen E.-F."/>
            <person name="Sun J.-M."/>
        </authorList>
    </citation>
    <scope>NUCLEOTIDE SEQUENCE</scope>
    <source>
        <strain evidence="5">Adult_tree_wgs_1</strain>
        <tissue evidence="5">Leaves</tissue>
    </source>
</reference>
<dbReference type="EC" id="2.4.2.-" evidence="2"/>
<evidence type="ECO:0000313" key="5">
    <source>
        <dbReference type="EMBL" id="KAF7148139.1"/>
    </source>
</evidence>
<keyword evidence="6" id="KW-1185">Reference proteome</keyword>
<dbReference type="OrthoDB" id="540503at2759"/>
<comment type="similarity">
    <text evidence="1 2">Belongs to the glycosyltransferase 77 family.</text>
</comment>
<evidence type="ECO:0000256" key="3">
    <source>
        <dbReference type="SAM" id="MobiDB-lite"/>
    </source>
</evidence>
<feature type="domain" description="Nucleotide-diphospho-sugar transferase" evidence="4">
    <location>
        <begin position="453"/>
        <end position="650"/>
    </location>
</feature>